<dbReference type="GO" id="GO:0006351">
    <property type="term" value="P:DNA-templated transcription"/>
    <property type="evidence" value="ECO:0007669"/>
    <property type="project" value="InterPro"/>
</dbReference>
<comment type="subcellular location">
    <subcellularLocation>
        <location evidence="1">Nucleus</location>
    </subcellularLocation>
</comment>
<organism evidence="8 9">
    <name type="scientific">Exophiala mesophila</name>
    <name type="common">Black yeast-like fungus</name>
    <dbReference type="NCBI Taxonomy" id="212818"/>
    <lineage>
        <taxon>Eukaryota</taxon>
        <taxon>Fungi</taxon>
        <taxon>Dikarya</taxon>
        <taxon>Ascomycota</taxon>
        <taxon>Pezizomycotina</taxon>
        <taxon>Eurotiomycetes</taxon>
        <taxon>Chaetothyriomycetidae</taxon>
        <taxon>Chaetothyriales</taxon>
        <taxon>Herpotrichiellaceae</taxon>
        <taxon>Exophiala</taxon>
    </lineage>
</organism>
<dbReference type="OrthoDB" id="2309723at2759"/>
<dbReference type="CDD" id="cd12148">
    <property type="entry name" value="fungal_TF_MHR"/>
    <property type="match status" value="1"/>
</dbReference>
<evidence type="ECO:0000313" key="9">
    <source>
        <dbReference type="Proteomes" id="UP000288859"/>
    </source>
</evidence>
<dbReference type="AlphaFoldDB" id="A0A438NJN5"/>
<proteinExistence type="predicted"/>
<keyword evidence="6" id="KW-0539">Nucleus</keyword>
<comment type="caution">
    <text evidence="8">The sequence shown here is derived from an EMBL/GenBank/DDBJ whole genome shotgun (WGS) entry which is preliminary data.</text>
</comment>
<keyword evidence="3" id="KW-0805">Transcription regulation</keyword>
<dbReference type="GO" id="GO:0008270">
    <property type="term" value="F:zinc ion binding"/>
    <property type="evidence" value="ECO:0007669"/>
    <property type="project" value="InterPro"/>
</dbReference>
<dbReference type="Pfam" id="PF00172">
    <property type="entry name" value="Zn_clus"/>
    <property type="match status" value="1"/>
</dbReference>
<dbReference type="VEuPathDB" id="FungiDB:PV10_01695"/>
<evidence type="ECO:0000256" key="3">
    <source>
        <dbReference type="ARBA" id="ARBA00023015"/>
    </source>
</evidence>
<feature type="domain" description="Zn(2)-C6 fungal-type" evidence="7">
    <location>
        <begin position="8"/>
        <end position="38"/>
    </location>
</feature>
<dbReference type="VEuPathDB" id="FungiDB:PV10_01696"/>
<evidence type="ECO:0000256" key="4">
    <source>
        <dbReference type="ARBA" id="ARBA00023125"/>
    </source>
</evidence>
<dbReference type="PROSITE" id="PS50048">
    <property type="entry name" value="ZN2_CY6_FUNGAL_2"/>
    <property type="match status" value="1"/>
</dbReference>
<evidence type="ECO:0000313" key="8">
    <source>
        <dbReference type="EMBL" id="RVX75938.1"/>
    </source>
</evidence>
<sequence>MVGRPRRSCLRCNNQKVRCNGVRPTCDRCKRIRHICSYDGAQPEPYGFVSSPRSSTANIDSRYVDREEQQSTPSQTDFQAGYCGIPRALVGDLVDIYFSHVYNARLLLHKDTFVEAVSARTATSHVVLSICAFASKYYRDAAGNHSLSESGFGQEWASLAGSMVATELGEPKEENIVTFINLALYWYSEGEWRKAFVYKWNGIQIAYVLGVPAPSPHGTLSSLRTEVTRRRFWACACIMLFGSKADFVVSTLSDSLTKVPLPCPESRFGKDTLSTPTEPGHNTIFAALIHILMLWNAVYQSVKNGDLQLNTLQSLNSRIESWNTSLPSDLEFSPDSLNDASAQDQHLVLLLHTIYDQCLCTLHSSIVPLFCWGRSSPELKFVRQVSAQMAFERANSISARIKAILQSSFPAARIPSFIGYAAYSACAVQIPFLWCKNPSVCTLARSNVAANLSCIQKMGKYWKFVALLGINIQTLYSLHETEPPELDHEPKYLDSDSLLGLRPTNRRVQASILSHNEIVWQSGGSMADHDAEITDMNIPQGPTRGLANEETMSSLIDRISETEAAQTASPNALRGFDIEPWDGILDPALMQHDVNPEQLSSFDNWLNQFQVDDDFQQQLI</sequence>
<evidence type="ECO:0000256" key="5">
    <source>
        <dbReference type="ARBA" id="ARBA00023163"/>
    </source>
</evidence>
<dbReference type="SMART" id="SM00066">
    <property type="entry name" value="GAL4"/>
    <property type="match status" value="1"/>
</dbReference>
<evidence type="ECO:0000259" key="7">
    <source>
        <dbReference type="PROSITE" id="PS50048"/>
    </source>
</evidence>
<dbReference type="InterPro" id="IPR050815">
    <property type="entry name" value="TF_fung"/>
</dbReference>
<keyword evidence="5" id="KW-0804">Transcription</keyword>
<accession>A0A438NJN5</accession>
<gene>
    <name evidence="8" type="ORF">B0A52_00295</name>
</gene>
<dbReference type="PANTHER" id="PTHR47338:SF11">
    <property type="entry name" value="ZN(II)2CYS6 TRANSCRIPTION FACTOR (EUROFUNG)"/>
    <property type="match status" value="1"/>
</dbReference>
<dbReference type="InterPro" id="IPR001138">
    <property type="entry name" value="Zn2Cys6_DnaBD"/>
</dbReference>
<protein>
    <recommendedName>
        <fullName evidence="7">Zn(2)-C6 fungal-type domain-containing protein</fullName>
    </recommendedName>
</protein>
<name>A0A438NJN5_EXOME</name>
<evidence type="ECO:0000256" key="6">
    <source>
        <dbReference type="ARBA" id="ARBA00023242"/>
    </source>
</evidence>
<dbReference type="PANTHER" id="PTHR47338">
    <property type="entry name" value="ZN(II)2CYS6 TRANSCRIPTION FACTOR (EUROFUNG)-RELATED"/>
    <property type="match status" value="1"/>
</dbReference>
<evidence type="ECO:0000256" key="1">
    <source>
        <dbReference type="ARBA" id="ARBA00004123"/>
    </source>
</evidence>
<dbReference type="CDD" id="cd00067">
    <property type="entry name" value="GAL4"/>
    <property type="match status" value="1"/>
</dbReference>
<dbReference type="Pfam" id="PF04082">
    <property type="entry name" value="Fungal_trans"/>
    <property type="match status" value="1"/>
</dbReference>
<keyword evidence="2" id="KW-0479">Metal-binding</keyword>
<dbReference type="SUPFAM" id="SSF57701">
    <property type="entry name" value="Zn2/Cys6 DNA-binding domain"/>
    <property type="match status" value="1"/>
</dbReference>
<dbReference type="EMBL" id="NAJM01000001">
    <property type="protein sequence ID" value="RVX75938.1"/>
    <property type="molecule type" value="Genomic_DNA"/>
</dbReference>
<evidence type="ECO:0000256" key="2">
    <source>
        <dbReference type="ARBA" id="ARBA00022723"/>
    </source>
</evidence>
<dbReference type="GO" id="GO:0000981">
    <property type="term" value="F:DNA-binding transcription factor activity, RNA polymerase II-specific"/>
    <property type="evidence" value="ECO:0007669"/>
    <property type="project" value="InterPro"/>
</dbReference>
<dbReference type="InterPro" id="IPR036864">
    <property type="entry name" value="Zn2-C6_fun-type_DNA-bd_sf"/>
</dbReference>
<reference evidence="8 9" key="1">
    <citation type="submission" date="2017-03" db="EMBL/GenBank/DDBJ databases">
        <title>Genomes of endolithic fungi from Antarctica.</title>
        <authorList>
            <person name="Coleine C."/>
            <person name="Masonjones S."/>
            <person name="Stajich J.E."/>
        </authorList>
    </citation>
    <scope>NUCLEOTIDE SEQUENCE [LARGE SCALE GENOMIC DNA]</scope>
    <source>
        <strain evidence="8 9">CCFEE 6314</strain>
    </source>
</reference>
<dbReference type="GO" id="GO:0005634">
    <property type="term" value="C:nucleus"/>
    <property type="evidence" value="ECO:0007669"/>
    <property type="project" value="UniProtKB-SubCell"/>
</dbReference>
<keyword evidence="4" id="KW-0238">DNA-binding</keyword>
<dbReference type="GO" id="GO:0003677">
    <property type="term" value="F:DNA binding"/>
    <property type="evidence" value="ECO:0007669"/>
    <property type="project" value="UniProtKB-KW"/>
</dbReference>
<dbReference type="InterPro" id="IPR007219">
    <property type="entry name" value="XnlR_reg_dom"/>
</dbReference>
<dbReference type="Gene3D" id="4.10.240.10">
    <property type="entry name" value="Zn(2)-C6 fungal-type DNA-binding domain"/>
    <property type="match status" value="1"/>
</dbReference>
<dbReference type="Proteomes" id="UP000288859">
    <property type="component" value="Unassembled WGS sequence"/>
</dbReference>